<accession>A0A0V0R5V2</accession>
<name>A0A0V0R5V2_PSEPJ</name>
<feature type="compositionally biased region" description="Low complexity" evidence="2">
    <location>
        <begin position="448"/>
        <end position="472"/>
    </location>
</feature>
<feature type="region of interest" description="Disordered" evidence="2">
    <location>
        <begin position="346"/>
        <end position="367"/>
    </location>
</feature>
<organism evidence="3 4">
    <name type="scientific">Pseudocohnilembus persalinus</name>
    <name type="common">Ciliate</name>
    <dbReference type="NCBI Taxonomy" id="266149"/>
    <lineage>
        <taxon>Eukaryota</taxon>
        <taxon>Sar</taxon>
        <taxon>Alveolata</taxon>
        <taxon>Ciliophora</taxon>
        <taxon>Intramacronucleata</taxon>
        <taxon>Oligohymenophorea</taxon>
        <taxon>Scuticociliatia</taxon>
        <taxon>Philasterida</taxon>
        <taxon>Pseudocohnilembidae</taxon>
        <taxon>Pseudocohnilembus</taxon>
    </lineage>
</organism>
<evidence type="ECO:0000256" key="1">
    <source>
        <dbReference type="SAM" id="Coils"/>
    </source>
</evidence>
<evidence type="ECO:0000256" key="2">
    <source>
        <dbReference type="SAM" id="MobiDB-lite"/>
    </source>
</evidence>
<evidence type="ECO:0000313" key="3">
    <source>
        <dbReference type="EMBL" id="KRX09871.1"/>
    </source>
</evidence>
<gene>
    <name evidence="3" type="ORF">PPERSA_03933</name>
</gene>
<feature type="compositionally biased region" description="Low complexity" evidence="2">
    <location>
        <begin position="681"/>
        <end position="717"/>
    </location>
</feature>
<sequence length="1001" mass="117382">MDSSVQFQLEQQSIFKEDGYQNYLNGFQNRGKNGNKKNFKKQKTLVVRQSQNPNLNLNFMMQSGSYFQHQKFKVRLGQNQNDSVYNGNSGKNSDNQYNYSNQNFPTLNEINENLVQRKNEKKKSYFFKNQFNKESQMIKSSSMDISENKSKNQLKPVQNKIKLENKSFVTISESLEKSKQTIQNEKNMNQLQGQDVFEQPNFNSTKNIKKNIFFSNSPISSNKEANFNSQTKIQNKNKFSSSAKNIWSNFLSKGIISPEQSSGKTVYTFSKYNDLLIKKNQENLQKQSNYEENFKKNVSILAQSMQKKGGSTSSKQIYVNGSNNIEMEKSNFFKASQQYKQNLIKSKQSHKVQKNNNKNNNNSIKSKPMSECLGFDFSILTGINAKKNNYKKQNSGEKSKNKLYVHINQNFEKEVTPGNKSKEGKESIKMNSTKSLGNQGKQRRKNQQKIQENQNKLSSKVQSSSSSDSWNTSLIEEEEVSIEIESKEYLKLQQQKAEQLKKQEYERKLRNKSQIQTENMELDQNEDDSFIIKKMKQLKQKQNIFQNSSFIQRKKESFINQSLMPEDGLQNTQLLESNNLKNGTSFQNLSKNQAHTKIKSNQNISFSNLSQLQNNRKQSQSINFQNFQTMNNINLNELNIFNQNISQSEDQEEEDKQFEKNSLFDSQNQSLYFSSSTSISSSLSHSSYSNKPSYKSQEQQQKVSIQNQNQNKNIQDENQNDESKLKNKTKQHIKNNRQSKQQQYNENEFVLKQQKQSIDDIYMQNRYRGDTYIKLQRREAKQNSNFRKREGLMIGQGVSYSSLKEFYDNHFQQNMNKIQSSFYQDRYLIDEVLTTFYPLQKVIQQYMIVFRECFQKKPKLDDSFHIIQEEKFSQAIFKSFFEKLCLVLHSQQDQIKFRENFKGVAVGHIHKPLKDLKYFNGYQNIQKICISIMQELPNNILMIDDPHNAVQFKFFGCQGNKSQVLSTFGVKFSYQRTLSLFEKQQKNYNIKYICIKLQQFQ</sequence>
<keyword evidence="1" id="KW-0175">Coiled coil</keyword>
<dbReference type="InParanoid" id="A0A0V0R5V2"/>
<dbReference type="EMBL" id="LDAU01000043">
    <property type="protein sequence ID" value="KRX09871.1"/>
    <property type="molecule type" value="Genomic_DNA"/>
</dbReference>
<feature type="region of interest" description="Disordered" evidence="2">
    <location>
        <begin position="681"/>
        <end position="746"/>
    </location>
</feature>
<feature type="coiled-coil region" evidence="1">
    <location>
        <begin position="475"/>
        <end position="525"/>
    </location>
</feature>
<protein>
    <submittedName>
        <fullName evidence="3">Uncharacterized protein</fullName>
    </submittedName>
</protein>
<feature type="compositionally biased region" description="Low complexity" evidence="2">
    <location>
        <begin position="354"/>
        <end position="367"/>
    </location>
</feature>
<keyword evidence="4" id="KW-1185">Reference proteome</keyword>
<dbReference type="OMA" id="ICISIMQ"/>
<feature type="compositionally biased region" description="Basic residues" evidence="2">
    <location>
        <begin position="726"/>
        <end position="737"/>
    </location>
</feature>
<comment type="caution">
    <text evidence="3">The sequence shown here is derived from an EMBL/GenBank/DDBJ whole genome shotgun (WGS) entry which is preliminary data.</text>
</comment>
<feature type="region of interest" description="Disordered" evidence="2">
    <location>
        <begin position="409"/>
        <end position="472"/>
    </location>
</feature>
<reference evidence="3 4" key="1">
    <citation type="journal article" date="2015" name="Sci. Rep.">
        <title>Genome of the facultative scuticociliatosis pathogen Pseudocohnilembus persalinus provides insight into its virulence through horizontal gene transfer.</title>
        <authorList>
            <person name="Xiong J."/>
            <person name="Wang G."/>
            <person name="Cheng J."/>
            <person name="Tian M."/>
            <person name="Pan X."/>
            <person name="Warren A."/>
            <person name="Jiang C."/>
            <person name="Yuan D."/>
            <person name="Miao W."/>
        </authorList>
    </citation>
    <scope>NUCLEOTIDE SEQUENCE [LARGE SCALE GENOMIC DNA]</scope>
    <source>
        <strain evidence="3">36N120E</strain>
    </source>
</reference>
<proteinExistence type="predicted"/>
<dbReference type="Proteomes" id="UP000054937">
    <property type="component" value="Unassembled WGS sequence"/>
</dbReference>
<dbReference type="AlphaFoldDB" id="A0A0V0R5V2"/>
<evidence type="ECO:0000313" key="4">
    <source>
        <dbReference type="Proteomes" id="UP000054937"/>
    </source>
</evidence>
<feature type="compositionally biased region" description="Basic and acidic residues" evidence="2">
    <location>
        <begin position="411"/>
        <end position="428"/>
    </location>
</feature>